<reference evidence="3" key="1">
    <citation type="journal article" date="2019" name="Int. J. Syst. Evol. Microbiol.">
        <title>The Global Catalogue of Microorganisms (GCM) 10K type strain sequencing project: providing services to taxonomists for standard genome sequencing and annotation.</title>
        <authorList>
            <consortium name="The Broad Institute Genomics Platform"/>
            <consortium name="The Broad Institute Genome Sequencing Center for Infectious Disease"/>
            <person name="Wu L."/>
            <person name="Ma J."/>
        </authorList>
    </citation>
    <scope>NUCLEOTIDE SEQUENCE [LARGE SCALE GENOMIC DNA]</scope>
    <source>
        <strain evidence="3">KCTC 42456</strain>
    </source>
</reference>
<dbReference type="EMBL" id="JBHULV010000048">
    <property type="protein sequence ID" value="MFD2732896.1"/>
    <property type="molecule type" value="Genomic_DNA"/>
</dbReference>
<keyword evidence="3" id="KW-1185">Reference proteome</keyword>
<comment type="caution">
    <text evidence="2">The sequence shown here is derived from an EMBL/GenBank/DDBJ whole genome shotgun (WGS) entry which is preliminary data.</text>
</comment>
<name>A0ABW5TUE6_9SPHI</name>
<sequence length="175" mass="19537">MAEQEGVLPYSGKLGDTVGYRRGKKHFKRAKPASYQPGEESQKSSAEFRTGSKACAILKQAIKPLILKHFRLELHNRLSAKLREIIRTGPIDKKGKRGVLDGDLKLLKVLSSMPKQAFISSSQRLLISKLPQQKYSSVFPLLTGQISSKHQIMQKGQNLISALFLRILMLLPSKA</sequence>
<evidence type="ECO:0000313" key="3">
    <source>
        <dbReference type="Proteomes" id="UP001597546"/>
    </source>
</evidence>
<dbReference type="RefSeq" id="WP_379046444.1">
    <property type="nucleotide sequence ID" value="NZ_JBHSKW010000060.1"/>
</dbReference>
<gene>
    <name evidence="2" type="ORF">ACFSSE_14390</name>
</gene>
<evidence type="ECO:0000313" key="2">
    <source>
        <dbReference type="EMBL" id="MFD2732896.1"/>
    </source>
</evidence>
<dbReference type="Proteomes" id="UP001597546">
    <property type="component" value="Unassembled WGS sequence"/>
</dbReference>
<evidence type="ECO:0000256" key="1">
    <source>
        <dbReference type="SAM" id="MobiDB-lite"/>
    </source>
</evidence>
<accession>A0ABW5TUE6</accession>
<organism evidence="2 3">
    <name type="scientific">Pedobacter alpinus</name>
    <dbReference type="NCBI Taxonomy" id="1590643"/>
    <lineage>
        <taxon>Bacteria</taxon>
        <taxon>Pseudomonadati</taxon>
        <taxon>Bacteroidota</taxon>
        <taxon>Sphingobacteriia</taxon>
        <taxon>Sphingobacteriales</taxon>
        <taxon>Sphingobacteriaceae</taxon>
        <taxon>Pedobacter</taxon>
    </lineage>
</organism>
<proteinExistence type="predicted"/>
<feature type="region of interest" description="Disordered" evidence="1">
    <location>
        <begin position="1"/>
        <end position="46"/>
    </location>
</feature>
<feature type="compositionally biased region" description="Basic residues" evidence="1">
    <location>
        <begin position="21"/>
        <end position="31"/>
    </location>
</feature>
<protein>
    <submittedName>
        <fullName evidence="2">Uncharacterized protein</fullName>
    </submittedName>
</protein>